<dbReference type="GO" id="GO:0005739">
    <property type="term" value="C:mitochondrion"/>
    <property type="evidence" value="ECO:0007669"/>
    <property type="project" value="UniProtKB-SubCell"/>
</dbReference>
<evidence type="ECO:0000256" key="4">
    <source>
        <dbReference type="ARBA" id="ARBA00023128"/>
    </source>
</evidence>
<evidence type="ECO:0000256" key="5">
    <source>
        <dbReference type="SAM" id="MobiDB-lite"/>
    </source>
</evidence>
<dbReference type="GO" id="GO:0033615">
    <property type="term" value="P:mitochondrial proton-transporting ATP synthase complex assembly"/>
    <property type="evidence" value="ECO:0007669"/>
    <property type="project" value="TreeGrafter"/>
</dbReference>
<proteinExistence type="inferred from homology"/>
<dbReference type="PANTHER" id="PTHR13126:SF0">
    <property type="entry name" value="ATP SYNTHASE MITOCHONDRIAL F1 COMPLEX ASSEMBLY FACTOR 1"/>
    <property type="match status" value="1"/>
</dbReference>
<evidence type="ECO:0008006" key="7">
    <source>
        <dbReference type="Google" id="ProtNLM"/>
    </source>
</evidence>
<accession>A0A7S2IJX0</accession>
<comment type="subcellular location">
    <subcellularLocation>
        <location evidence="1">Mitochondrion</location>
    </subcellularLocation>
</comment>
<reference evidence="6" key="1">
    <citation type="submission" date="2021-01" db="EMBL/GenBank/DDBJ databases">
        <authorList>
            <person name="Corre E."/>
            <person name="Pelletier E."/>
            <person name="Niang G."/>
            <person name="Scheremetjew M."/>
            <person name="Finn R."/>
            <person name="Kale V."/>
            <person name="Holt S."/>
            <person name="Cochrane G."/>
            <person name="Meng A."/>
            <person name="Brown T."/>
            <person name="Cohen L."/>
        </authorList>
    </citation>
    <scope>NUCLEOTIDE SEQUENCE</scope>
    <source>
        <strain evidence="6">CCMP826</strain>
    </source>
</reference>
<sequence>MAYRQALNPAMRAACSASLSSRLLCKIPKSILQRASFSSVSVSVNVTRSSSLSTTRPLLSTLQHRYLSNNTTQGGGGGEGEKGGSVGFNFAGPQKLSEVLRLDLIQNKTPHEIQDLWLTYHETKPNVHGLILPGPDAKTILTNATKCPFFISPIFRDSGFFMLLSQFMSPHHFLLAYLEDYKLDPARAQPLVSISIFEDLVESHGVSLVRCDVMNQAVSDHEAYRVVSALMESYKKEEEFMAVQTFNLAPERFDVDDYISRKSLKWREEDEGKGDNDLYKDAAVRSTDSTDETRPRP</sequence>
<dbReference type="PANTHER" id="PTHR13126">
    <property type="entry name" value="CHAPERONE ATP11"/>
    <property type="match status" value="1"/>
</dbReference>
<name>A0A7S2IJX0_9STRA</name>
<dbReference type="Pfam" id="PF06644">
    <property type="entry name" value="ATP11"/>
    <property type="match status" value="1"/>
</dbReference>
<comment type="similarity">
    <text evidence="2">Belongs to the ATP11 family.</text>
</comment>
<evidence type="ECO:0000256" key="3">
    <source>
        <dbReference type="ARBA" id="ARBA00022946"/>
    </source>
</evidence>
<evidence type="ECO:0000256" key="1">
    <source>
        <dbReference type="ARBA" id="ARBA00004173"/>
    </source>
</evidence>
<dbReference type="EMBL" id="HBGV01020052">
    <property type="protein sequence ID" value="CAD9520163.1"/>
    <property type="molecule type" value="Transcribed_RNA"/>
</dbReference>
<dbReference type="InterPro" id="IPR010591">
    <property type="entry name" value="ATP11"/>
</dbReference>
<feature type="region of interest" description="Disordered" evidence="5">
    <location>
        <begin position="267"/>
        <end position="297"/>
    </location>
</feature>
<keyword evidence="3" id="KW-0809">Transit peptide</keyword>
<gene>
    <name evidence="6" type="ORF">HTAM1171_LOCUS12505</name>
</gene>
<feature type="compositionally biased region" description="Basic and acidic residues" evidence="5">
    <location>
        <begin position="267"/>
        <end position="283"/>
    </location>
</feature>
<dbReference type="AlphaFoldDB" id="A0A7S2IJX0"/>
<organism evidence="6">
    <name type="scientific">Helicotheca tamesis</name>
    <dbReference type="NCBI Taxonomy" id="374047"/>
    <lineage>
        <taxon>Eukaryota</taxon>
        <taxon>Sar</taxon>
        <taxon>Stramenopiles</taxon>
        <taxon>Ochrophyta</taxon>
        <taxon>Bacillariophyta</taxon>
        <taxon>Mediophyceae</taxon>
        <taxon>Lithodesmiophycidae</taxon>
        <taxon>Lithodesmiales</taxon>
        <taxon>Lithodesmiaceae</taxon>
        <taxon>Helicotheca</taxon>
    </lineage>
</organism>
<protein>
    <recommendedName>
        <fullName evidence="7">ATP synthase mitochondrial F1 complex assembly factor 1</fullName>
    </recommendedName>
</protein>
<evidence type="ECO:0000313" key="6">
    <source>
        <dbReference type="EMBL" id="CAD9520163.1"/>
    </source>
</evidence>
<keyword evidence="4" id="KW-0496">Mitochondrion</keyword>
<evidence type="ECO:0000256" key="2">
    <source>
        <dbReference type="ARBA" id="ARBA00009116"/>
    </source>
</evidence>